<keyword evidence="2" id="KW-1185">Reference proteome</keyword>
<accession>A0ACC1M0U7</accession>
<reference evidence="1" key="1">
    <citation type="submission" date="2022-07" db="EMBL/GenBank/DDBJ databases">
        <title>Phylogenomic reconstructions and comparative analyses of Kickxellomycotina fungi.</title>
        <authorList>
            <person name="Reynolds N.K."/>
            <person name="Stajich J.E."/>
            <person name="Barry K."/>
            <person name="Grigoriev I.V."/>
            <person name="Crous P."/>
            <person name="Smith M.E."/>
        </authorList>
    </citation>
    <scope>NUCLEOTIDE SEQUENCE</scope>
    <source>
        <strain evidence="1">CBS 190363</strain>
    </source>
</reference>
<sequence length="174" mass="19246">MYAQDSEFVAQIVFDTRPRLKGLSSARFVGNAVMTRCLASPMNSLTGGINAQSLAQVALSVRQLVNGVDPQYIGHVLDMLHDDPSCFMCPVSYSLTKTAMFLSNQSRFELYTADFGSGTPVWVSPIRKFVNNFFSILPAPPGTGGYIIYTSMMTQTTAKLMQNKFWMNVADLVY</sequence>
<dbReference type="EMBL" id="JANBVB010001025">
    <property type="protein sequence ID" value="KAJ2891315.1"/>
    <property type="molecule type" value="Genomic_DNA"/>
</dbReference>
<organism evidence="1 2">
    <name type="scientific">Coemansia aciculifera</name>
    <dbReference type="NCBI Taxonomy" id="417176"/>
    <lineage>
        <taxon>Eukaryota</taxon>
        <taxon>Fungi</taxon>
        <taxon>Fungi incertae sedis</taxon>
        <taxon>Zoopagomycota</taxon>
        <taxon>Kickxellomycotina</taxon>
        <taxon>Kickxellomycetes</taxon>
        <taxon>Kickxellales</taxon>
        <taxon>Kickxellaceae</taxon>
        <taxon>Coemansia</taxon>
    </lineage>
</organism>
<name>A0ACC1M0U7_9FUNG</name>
<protein>
    <submittedName>
        <fullName evidence="1">Uncharacterized protein</fullName>
    </submittedName>
</protein>
<evidence type="ECO:0000313" key="2">
    <source>
        <dbReference type="Proteomes" id="UP001139981"/>
    </source>
</evidence>
<evidence type="ECO:0000313" key="1">
    <source>
        <dbReference type="EMBL" id="KAJ2891315.1"/>
    </source>
</evidence>
<comment type="caution">
    <text evidence="1">The sequence shown here is derived from an EMBL/GenBank/DDBJ whole genome shotgun (WGS) entry which is preliminary data.</text>
</comment>
<proteinExistence type="predicted"/>
<gene>
    <name evidence="1" type="ORF">IWW38_003671</name>
</gene>
<dbReference type="Proteomes" id="UP001139981">
    <property type="component" value="Unassembled WGS sequence"/>
</dbReference>